<evidence type="ECO:0000256" key="4">
    <source>
        <dbReference type="ARBA" id="ARBA00022516"/>
    </source>
</evidence>
<evidence type="ECO:0000256" key="8">
    <source>
        <dbReference type="ARBA" id="ARBA00022985"/>
    </source>
</evidence>
<gene>
    <name evidence="15" type="ORF">FEZ63_16145</name>
</gene>
<keyword evidence="9 13" id="KW-1133">Transmembrane helix</keyword>
<feature type="domain" description="EamA" evidence="14">
    <location>
        <begin position="150"/>
        <end position="281"/>
    </location>
</feature>
<feature type="transmembrane region" description="Helical" evidence="13">
    <location>
        <begin position="119"/>
        <end position="137"/>
    </location>
</feature>
<dbReference type="OrthoDB" id="9783707at2"/>
<evidence type="ECO:0000256" key="9">
    <source>
        <dbReference type="ARBA" id="ARBA00022989"/>
    </source>
</evidence>
<keyword evidence="4" id="KW-0444">Lipid biosynthesis</keyword>
<sequence length="284" mass="30017">MSSGAIDPMVFGAVLSAAAMHAGWNATLKMKGDPFFAMTRITTLAGIIAVPLLVLFGFPRLESWRWLMGSIVLHLGYYIALTEAYRYADMSQVYPIARGGAPLLTTAGALLLLHEPITVQGAFGILSLAGGVVLMSFSGRDKALDLRTIALSLLTAAIICGYTLVDGIGARVAGDPHAYSAALFVIDGIPLLLFALWRQGTRGIAPLFHKAGPAAIGGAMSLGSYWIAIWAMTVAPIAIVAALRESSVLFAALIAHIILKEPMRPQRAMAAGFICLGLVLIRVQ</sequence>
<feature type="transmembrane region" description="Helical" evidence="13">
    <location>
        <begin position="234"/>
        <end position="259"/>
    </location>
</feature>
<dbReference type="GO" id="GO:0022857">
    <property type="term" value="F:transmembrane transporter activity"/>
    <property type="evidence" value="ECO:0007669"/>
    <property type="project" value="InterPro"/>
</dbReference>
<comment type="caution">
    <text evidence="15">The sequence shown here is derived from an EMBL/GenBank/DDBJ whole genome shotgun (WGS) entry which is preliminary data.</text>
</comment>
<dbReference type="Proteomes" id="UP000325684">
    <property type="component" value="Unassembled WGS sequence"/>
</dbReference>
<name>A0A5N3P8C0_9HYPH</name>
<keyword evidence="16" id="KW-1185">Reference proteome</keyword>
<dbReference type="RefSeq" id="WP_150946307.1">
    <property type="nucleotide sequence ID" value="NZ_VCMV01000025.1"/>
</dbReference>
<evidence type="ECO:0000256" key="10">
    <source>
        <dbReference type="ARBA" id="ARBA00023098"/>
    </source>
</evidence>
<evidence type="ECO:0000256" key="6">
    <source>
        <dbReference type="ARBA" id="ARBA00022556"/>
    </source>
</evidence>
<dbReference type="EMBL" id="VCMV01000025">
    <property type="protein sequence ID" value="KAB0265960.1"/>
    <property type="molecule type" value="Genomic_DNA"/>
</dbReference>
<organism evidence="15 16">
    <name type="scientific">Microvirga brassicacearum</name>
    <dbReference type="NCBI Taxonomy" id="2580413"/>
    <lineage>
        <taxon>Bacteria</taxon>
        <taxon>Pseudomonadati</taxon>
        <taxon>Pseudomonadota</taxon>
        <taxon>Alphaproteobacteria</taxon>
        <taxon>Hyphomicrobiales</taxon>
        <taxon>Methylobacteriaceae</taxon>
        <taxon>Microvirga</taxon>
    </lineage>
</organism>
<feature type="transmembrane region" description="Helical" evidence="13">
    <location>
        <begin position="6"/>
        <end position="24"/>
    </location>
</feature>
<dbReference type="Gene3D" id="1.10.3730.20">
    <property type="match status" value="2"/>
</dbReference>
<accession>A0A5N3P8C0</accession>
<dbReference type="InterPro" id="IPR037185">
    <property type="entry name" value="EmrE-like"/>
</dbReference>
<feature type="transmembrane region" description="Helical" evidence="13">
    <location>
        <begin position="64"/>
        <end position="81"/>
    </location>
</feature>
<evidence type="ECO:0000256" key="2">
    <source>
        <dbReference type="ARBA" id="ARBA00022448"/>
    </source>
</evidence>
<dbReference type="AlphaFoldDB" id="A0A5N3P8C0"/>
<comment type="similarity">
    <text evidence="12">Belongs to the drug/metabolite transporter (DMT) superfamily. Small multidrug resistance (SMR) (TC 2.A.7.1) family.</text>
</comment>
<keyword evidence="5" id="KW-0997">Cell inner membrane</keyword>
<proteinExistence type="inferred from homology"/>
<evidence type="ECO:0000313" key="15">
    <source>
        <dbReference type="EMBL" id="KAB0265960.1"/>
    </source>
</evidence>
<evidence type="ECO:0000256" key="5">
    <source>
        <dbReference type="ARBA" id="ARBA00022519"/>
    </source>
</evidence>
<evidence type="ECO:0000256" key="12">
    <source>
        <dbReference type="ARBA" id="ARBA00038032"/>
    </source>
</evidence>
<dbReference type="InterPro" id="IPR000620">
    <property type="entry name" value="EamA_dom"/>
</dbReference>
<keyword evidence="2" id="KW-0813">Transport</keyword>
<evidence type="ECO:0000259" key="14">
    <source>
        <dbReference type="Pfam" id="PF00892"/>
    </source>
</evidence>
<keyword evidence="8" id="KW-0448">Lipopolysaccharide biosynthesis</keyword>
<keyword evidence="3" id="KW-1003">Cell membrane</keyword>
<feature type="transmembrane region" description="Helical" evidence="13">
    <location>
        <begin position="208"/>
        <end position="228"/>
    </location>
</feature>
<dbReference type="PANTHER" id="PTHR30561:SF1">
    <property type="entry name" value="MULTIDRUG TRANSPORTER EMRE"/>
    <property type="match status" value="1"/>
</dbReference>
<feature type="transmembrane region" description="Helical" evidence="13">
    <location>
        <begin position="149"/>
        <end position="165"/>
    </location>
</feature>
<evidence type="ECO:0000256" key="3">
    <source>
        <dbReference type="ARBA" id="ARBA00022475"/>
    </source>
</evidence>
<feature type="domain" description="EamA" evidence="14">
    <location>
        <begin position="9"/>
        <end position="136"/>
    </location>
</feature>
<comment type="subcellular location">
    <subcellularLocation>
        <location evidence="1">Cell membrane</location>
        <topology evidence="1">Multi-pass membrane protein</topology>
    </subcellularLocation>
</comment>
<feature type="transmembrane region" description="Helical" evidence="13">
    <location>
        <begin position="177"/>
        <end position="196"/>
    </location>
</feature>
<feature type="transmembrane region" description="Helical" evidence="13">
    <location>
        <begin position="36"/>
        <end position="58"/>
    </location>
</feature>
<evidence type="ECO:0000256" key="13">
    <source>
        <dbReference type="SAM" id="Phobius"/>
    </source>
</evidence>
<keyword evidence="10" id="KW-0443">Lipid metabolism</keyword>
<reference evidence="15 16" key="1">
    <citation type="journal article" date="2019" name="Microorganisms">
        <title>Genome Insights into the Novel Species Microvirga brassicacearum, a Rapeseed Endophyte with Biotechnological Potential.</title>
        <authorList>
            <person name="Jimenez-Gomez A."/>
            <person name="Saati-Santamaria Z."/>
            <person name="Igual J.M."/>
            <person name="Rivas R."/>
            <person name="Mateos P.F."/>
            <person name="Garcia-Fraile P."/>
        </authorList>
    </citation>
    <scope>NUCLEOTIDE SEQUENCE [LARGE SCALE GENOMIC DNA]</scope>
    <source>
        <strain evidence="15 16">CDVBN77</strain>
    </source>
</reference>
<dbReference type="GO" id="GO:0009245">
    <property type="term" value="P:lipid A biosynthetic process"/>
    <property type="evidence" value="ECO:0007669"/>
    <property type="project" value="UniProtKB-KW"/>
</dbReference>
<evidence type="ECO:0000256" key="11">
    <source>
        <dbReference type="ARBA" id="ARBA00023136"/>
    </source>
</evidence>
<dbReference type="GO" id="GO:0009103">
    <property type="term" value="P:lipopolysaccharide biosynthetic process"/>
    <property type="evidence" value="ECO:0007669"/>
    <property type="project" value="UniProtKB-KW"/>
</dbReference>
<protein>
    <submittedName>
        <fullName evidence="15">EamA family transporter</fullName>
    </submittedName>
</protein>
<dbReference type="PANTHER" id="PTHR30561">
    <property type="entry name" value="SMR FAMILY PROTON-DEPENDENT DRUG EFFLUX TRANSPORTER SUGE"/>
    <property type="match status" value="1"/>
</dbReference>
<keyword evidence="11 13" id="KW-0472">Membrane</keyword>
<dbReference type="SUPFAM" id="SSF103481">
    <property type="entry name" value="Multidrug resistance efflux transporter EmrE"/>
    <property type="match status" value="2"/>
</dbReference>
<feature type="transmembrane region" description="Helical" evidence="13">
    <location>
        <begin position="93"/>
        <end position="113"/>
    </location>
</feature>
<dbReference type="Pfam" id="PF00892">
    <property type="entry name" value="EamA"/>
    <property type="match status" value="2"/>
</dbReference>
<keyword evidence="6" id="KW-0441">Lipid A biosynthesis</keyword>
<keyword evidence="7 13" id="KW-0812">Transmembrane</keyword>
<evidence type="ECO:0000313" key="16">
    <source>
        <dbReference type="Proteomes" id="UP000325684"/>
    </source>
</evidence>
<dbReference type="InterPro" id="IPR000390">
    <property type="entry name" value="Small_drug/metabolite_transptr"/>
</dbReference>
<evidence type="ECO:0000256" key="1">
    <source>
        <dbReference type="ARBA" id="ARBA00004651"/>
    </source>
</evidence>
<dbReference type="GO" id="GO:0005886">
    <property type="term" value="C:plasma membrane"/>
    <property type="evidence" value="ECO:0007669"/>
    <property type="project" value="UniProtKB-SubCell"/>
</dbReference>
<evidence type="ECO:0000256" key="7">
    <source>
        <dbReference type="ARBA" id="ARBA00022692"/>
    </source>
</evidence>